<dbReference type="InterPro" id="IPR038063">
    <property type="entry name" value="Transpep_catalytic_dom"/>
</dbReference>
<reference evidence="9 10" key="1">
    <citation type="submission" date="2018-04" db="EMBL/GenBank/DDBJ databases">
        <title>Genome sequencing of Flavobacterium sp. HYN0059.</title>
        <authorList>
            <person name="Yi H."/>
            <person name="Baek C."/>
        </authorList>
    </citation>
    <scope>NUCLEOTIDE SEQUENCE [LARGE SCALE GENOMIC DNA]</scope>
    <source>
        <strain evidence="9 10">HYN0059</strain>
    </source>
</reference>
<dbReference type="Pfam" id="PF03734">
    <property type="entry name" value="YkuD"/>
    <property type="match status" value="1"/>
</dbReference>
<comment type="similarity">
    <text evidence="2">Belongs to the YkuD family.</text>
</comment>
<dbReference type="CDD" id="cd16913">
    <property type="entry name" value="YkuD_like"/>
    <property type="match status" value="1"/>
</dbReference>
<organism evidence="9 10">
    <name type="scientific">Flavobacterium album</name>
    <dbReference type="NCBI Taxonomy" id="2175091"/>
    <lineage>
        <taxon>Bacteria</taxon>
        <taxon>Pseudomonadati</taxon>
        <taxon>Bacteroidota</taxon>
        <taxon>Flavobacteriia</taxon>
        <taxon>Flavobacteriales</taxon>
        <taxon>Flavobacteriaceae</taxon>
        <taxon>Flavobacterium</taxon>
    </lineage>
</organism>
<dbReference type="SUPFAM" id="SSF47090">
    <property type="entry name" value="PGBD-like"/>
    <property type="match status" value="1"/>
</dbReference>
<dbReference type="Proteomes" id="UP000244929">
    <property type="component" value="Chromosome"/>
</dbReference>
<gene>
    <name evidence="9" type="ORF">HYN59_13170</name>
</gene>
<dbReference type="InterPro" id="IPR036366">
    <property type="entry name" value="PGBDSf"/>
</dbReference>
<evidence type="ECO:0000256" key="6">
    <source>
        <dbReference type="ARBA" id="ARBA00023316"/>
    </source>
</evidence>
<dbReference type="SUPFAM" id="SSF141523">
    <property type="entry name" value="L,D-transpeptidase catalytic domain-like"/>
    <property type="match status" value="1"/>
</dbReference>
<dbReference type="UniPathway" id="UPA00219"/>
<evidence type="ECO:0000313" key="9">
    <source>
        <dbReference type="EMBL" id="AWH86000.1"/>
    </source>
</evidence>
<evidence type="ECO:0000256" key="2">
    <source>
        <dbReference type="ARBA" id="ARBA00005992"/>
    </source>
</evidence>
<keyword evidence="3" id="KW-0808">Transferase</keyword>
<keyword evidence="6 7" id="KW-0961">Cell wall biogenesis/degradation</keyword>
<dbReference type="AlphaFoldDB" id="A0A2S1R014"/>
<dbReference type="GO" id="GO:0016740">
    <property type="term" value="F:transferase activity"/>
    <property type="evidence" value="ECO:0007669"/>
    <property type="project" value="UniProtKB-KW"/>
</dbReference>
<dbReference type="Pfam" id="PF20142">
    <property type="entry name" value="Scaffold"/>
    <property type="match status" value="1"/>
</dbReference>
<feature type="active site" description="Nucleophile" evidence="7">
    <location>
        <position position="445"/>
    </location>
</feature>
<evidence type="ECO:0000256" key="1">
    <source>
        <dbReference type="ARBA" id="ARBA00004752"/>
    </source>
</evidence>
<dbReference type="InterPro" id="IPR005490">
    <property type="entry name" value="LD_TPept_cat_dom"/>
</dbReference>
<dbReference type="InterPro" id="IPR052905">
    <property type="entry name" value="LD-transpeptidase_YkuD-like"/>
</dbReference>
<evidence type="ECO:0000313" key="10">
    <source>
        <dbReference type="Proteomes" id="UP000244929"/>
    </source>
</evidence>
<keyword evidence="10" id="KW-1185">Reference proteome</keyword>
<evidence type="ECO:0000256" key="5">
    <source>
        <dbReference type="ARBA" id="ARBA00022984"/>
    </source>
</evidence>
<evidence type="ECO:0000256" key="7">
    <source>
        <dbReference type="PROSITE-ProRule" id="PRU01373"/>
    </source>
</evidence>
<dbReference type="KEGG" id="falb:HYN59_13170"/>
<sequence>MRKVSLLIAIMFGVAVTTVSCKKDKREATSNTEVHEHDGKDIPLDPSGFDPFFTKFPQYKEFEKDIRELYQKHNHYIWHEKKGLIEFAEVLYDRVNQLDKEGLPSKIPYKKNLDELFDDNGRGEKPNMESELLISSMYFYYAKKVLNGLDAQKSRETGWFLPREKMDYVAYLDTLMQDPKLIKGDKTELFAQYFNLKKGLQKYRDIEKKGGWGTIALDKGVKSLKEGDSAAAIVQIRKRLALEGYIKSDSKSAVYDSDLAAGLKLYEEKHSRTFDGKIGPAMIKDLNVPVAELIKKIAINMERCRWVPPVINTQKEYIVVNIPSYRMRYVRDGKPFLTSNVVVGKELNKTVVFSGQMSYLVFSPYWNVPKSILEKEIKPGIAKDPNYLAEHNMEWNGESVRQKPGGQNSLGKVKFMFPNSNNIYLHDTPAKSLFNADDRAFSHGCVRVEKARDLAIAITKDQAGWNESKVDKAMNSDKETNFSLKHKIPVYIAYFTALADEDGNVAFYDDIYGRDGSLAGLLYAAK</sequence>
<name>A0A2S1R014_9FLAO</name>
<dbReference type="GO" id="GO:0009252">
    <property type="term" value="P:peptidoglycan biosynthetic process"/>
    <property type="evidence" value="ECO:0007669"/>
    <property type="project" value="UniProtKB-UniPathway"/>
</dbReference>
<dbReference type="GO" id="GO:0004180">
    <property type="term" value="F:carboxypeptidase activity"/>
    <property type="evidence" value="ECO:0007669"/>
    <property type="project" value="UniProtKB-ARBA"/>
</dbReference>
<dbReference type="OrthoDB" id="9778545at2"/>
<dbReference type="PROSITE" id="PS52029">
    <property type="entry name" value="LD_TPASE"/>
    <property type="match status" value="1"/>
</dbReference>
<dbReference type="GO" id="GO:0071555">
    <property type="term" value="P:cell wall organization"/>
    <property type="evidence" value="ECO:0007669"/>
    <property type="project" value="UniProtKB-UniRule"/>
</dbReference>
<dbReference type="EMBL" id="CP029186">
    <property type="protein sequence ID" value="AWH86000.1"/>
    <property type="molecule type" value="Genomic_DNA"/>
</dbReference>
<keyword evidence="4 7" id="KW-0133">Cell shape</keyword>
<evidence type="ECO:0000259" key="8">
    <source>
        <dbReference type="PROSITE" id="PS52029"/>
    </source>
</evidence>
<dbReference type="Gene3D" id="1.10.101.10">
    <property type="entry name" value="PGBD-like superfamily/PGBD"/>
    <property type="match status" value="1"/>
</dbReference>
<evidence type="ECO:0000256" key="4">
    <source>
        <dbReference type="ARBA" id="ARBA00022960"/>
    </source>
</evidence>
<protein>
    <submittedName>
        <fullName evidence="9">L,D-transpeptidase</fullName>
    </submittedName>
</protein>
<dbReference type="RefSeq" id="WP_108778702.1">
    <property type="nucleotide sequence ID" value="NZ_CP029186.1"/>
</dbReference>
<accession>A0A2S1R014</accession>
<comment type="pathway">
    <text evidence="1 7">Cell wall biogenesis; peptidoglycan biosynthesis.</text>
</comment>
<dbReference type="PANTHER" id="PTHR41533">
    <property type="entry name" value="L,D-TRANSPEPTIDASE HI_1667-RELATED"/>
    <property type="match status" value="1"/>
</dbReference>
<dbReference type="PROSITE" id="PS51257">
    <property type="entry name" value="PROKAR_LIPOPROTEIN"/>
    <property type="match status" value="1"/>
</dbReference>
<feature type="active site" description="Proton donor/acceptor" evidence="7">
    <location>
        <position position="426"/>
    </location>
</feature>
<dbReference type="PANTHER" id="PTHR41533:SF2">
    <property type="entry name" value="BLR7131 PROTEIN"/>
    <property type="match status" value="1"/>
</dbReference>
<evidence type="ECO:0000256" key="3">
    <source>
        <dbReference type="ARBA" id="ARBA00022679"/>
    </source>
</evidence>
<dbReference type="InterPro" id="IPR036365">
    <property type="entry name" value="PGBD-like_sf"/>
</dbReference>
<proteinExistence type="inferred from homology"/>
<dbReference type="Gene3D" id="2.40.440.10">
    <property type="entry name" value="L,D-transpeptidase catalytic domain-like"/>
    <property type="match status" value="1"/>
</dbReference>
<feature type="domain" description="L,D-TPase catalytic" evidence="8">
    <location>
        <begin position="316"/>
        <end position="473"/>
    </location>
</feature>
<keyword evidence="5 7" id="KW-0573">Peptidoglycan synthesis</keyword>
<dbReference type="InterPro" id="IPR045380">
    <property type="entry name" value="LD_TPept_scaffold_dom"/>
</dbReference>
<dbReference type="GO" id="GO:0008360">
    <property type="term" value="P:regulation of cell shape"/>
    <property type="evidence" value="ECO:0007669"/>
    <property type="project" value="UniProtKB-UniRule"/>
</dbReference>